<feature type="region of interest" description="Disordered" evidence="1">
    <location>
        <begin position="317"/>
        <end position="352"/>
    </location>
</feature>
<organism evidence="2">
    <name type="scientific">Timema douglasi</name>
    <name type="common">Walking stick</name>
    <dbReference type="NCBI Taxonomy" id="61478"/>
    <lineage>
        <taxon>Eukaryota</taxon>
        <taxon>Metazoa</taxon>
        <taxon>Ecdysozoa</taxon>
        <taxon>Arthropoda</taxon>
        <taxon>Hexapoda</taxon>
        <taxon>Insecta</taxon>
        <taxon>Pterygota</taxon>
        <taxon>Neoptera</taxon>
        <taxon>Polyneoptera</taxon>
        <taxon>Phasmatodea</taxon>
        <taxon>Timematodea</taxon>
        <taxon>Timematoidea</taxon>
        <taxon>Timematidae</taxon>
        <taxon>Timema</taxon>
    </lineage>
</organism>
<proteinExistence type="predicted"/>
<dbReference type="EMBL" id="OA565759">
    <property type="protein sequence ID" value="CAD7197652.1"/>
    <property type="molecule type" value="Genomic_DNA"/>
</dbReference>
<sequence>MSGKKTIMTGQMVQCGHDLVNYSEQGGRNITAVRLLPAAVSLDDYFCLLNTDLEKQKYSCALMVHPTEILTSISPSSAVELNTTSALANYATEAVFADKDTSKFAVVKRLVFNSLFIKATSRRRVNNGRPVMDEFDNRSVGLAEGELERGSEPAFAWRESGKPFRKNHPQLTRPRFEPRSPRPQQSSFNTTSALANYATEAAPRLLLTFNLRSAATGTGDTCVIMVWKNPVEGVDDCGVFDVEVCAVEVDCCEVMEVNNSVNGGCGDTEVEALGNSNDPDPSRRLSVLLPSPLIPQSSEKAPAYLLDKEGDREIKEHSQERTRSAARVNNESTLVPLLDKEGDRENKESSQGVMVYNYKRKGERQSWDSDAEKRYWSKSEGFIEEVEE</sequence>
<evidence type="ECO:0000256" key="1">
    <source>
        <dbReference type="SAM" id="MobiDB-lite"/>
    </source>
</evidence>
<gene>
    <name evidence="2" type="ORF">TDIB3V08_LOCUS3954</name>
</gene>
<feature type="region of interest" description="Disordered" evidence="1">
    <location>
        <begin position="158"/>
        <end position="188"/>
    </location>
</feature>
<evidence type="ECO:0000313" key="2">
    <source>
        <dbReference type="EMBL" id="CAD7197652.1"/>
    </source>
</evidence>
<accession>A0A7R8VHT3</accession>
<reference evidence="2" key="1">
    <citation type="submission" date="2020-11" db="EMBL/GenBank/DDBJ databases">
        <authorList>
            <person name="Tran Van P."/>
        </authorList>
    </citation>
    <scope>NUCLEOTIDE SEQUENCE</scope>
</reference>
<name>A0A7R8VHT3_TIMDO</name>
<protein>
    <submittedName>
        <fullName evidence="2">Uncharacterized protein</fullName>
    </submittedName>
</protein>
<dbReference type="AlphaFoldDB" id="A0A7R8VHT3"/>
<feature type="compositionally biased region" description="Basic and acidic residues" evidence="1">
    <location>
        <begin position="338"/>
        <end position="348"/>
    </location>
</feature>